<dbReference type="AlphaFoldDB" id="A0A7J6I706"/>
<keyword evidence="3" id="KW-1185">Reference proteome</keyword>
<protein>
    <recommendedName>
        <fullName evidence="1">Reverse transcriptase zinc-binding domain-containing protein</fullName>
    </recommendedName>
</protein>
<sequence length="383" mass="44300">MLHIARNLFKEIVLQINREAIDLTTVVEATGIRGTKPFRFSNHWMFKEGYRETVLSSWKKHKVTDLSTLHQQLFRVKHILKTHYVKKSEDVTGLYNEARDKFIAAQEALAINPLCPTTITTEKIDYARNIWNRMIVPKHRFIGWKIVNNQLLTRDNLSRFMPISSSLCPVYCRENESHQHLFVTCCFTRNLVDEITKWFGHIDWPIDFSCWFSKAAVNLQGRITNAVILATLYMVWTNRNSCIFELSCKTASTLSREIKSCVKYRCLIGCNGGKGKLDNHIFNLVLMADFGLQLVLHFPLWVPHVSPKPQRQLLGLRQRAPLKSRPSSRPRVCWPTYTKTSSPPQMVGVGRAYPAVVVDYVIGGSIHDSVERMKMHWKPQCRK</sequence>
<proteinExistence type="predicted"/>
<accession>A0A7J6I706</accession>
<dbReference type="EMBL" id="JAATIQ010000004">
    <property type="protein sequence ID" value="KAF4403392.1"/>
    <property type="molecule type" value="Genomic_DNA"/>
</dbReference>
<reference evidence="2 3" key="1">
    <citation type="journal article" date="2020" name="bioRxiv">
        <title>Sequence and annotation of 42 cannabis genomes reveals extensive copy number variation in cannabinoid synthesis and pathogen resistance genes.</title>
        <authorList>
            <person name="Mckernan K.J."/>
            <person name="Helbert Y."/>
            <person name="Kane L.T."/>
            <person name="Ebling H."/>
            <person name="Zhang L."/>
            <person name="Liu B."/>
            <person name="Eaton Z."/>
            <person name="Mclaughlin S."/>
            <person name="Kingan S."/>
            <person name="Baybayan P."/>
            <person name="Concepcion G."/>
            <person name="Jordan M."/>
            <person name="Riva A."/>
            <person name="Barbazuk W."/>
            <person name="Harkins T."/>
        </authorList>
    </citation>
    <scope>NUCLEOTIDE SEQUENCE [LARGE SCALE GENOMIC DNA]</scope>
    <source>
        <strain evidence="3">cv. Jamaican Lion 4</strain>
        <tissue evidence="2">Leaf</tissue>
    </source>
</reference>
<evidence type="ECO:0000313" key="2">
    <source>
        <dbReference type="EMBL" id="KAF4403392.1"/>
    </source>
</evidence>
<dbReference type="Pfam" id="PF13966">
    <property type="entry name" value="zf-RVT"/>
    <property type="match status" value="1"/>
</dbReference>
<comment type="caution">
    <text evidence="2">The sequence shown here is derived from an EMBL/GenBank/DDBJ whole genome shotgun (WGS) entry which is preliminary data.</text>
</comment>
<feature type="domain" description="Reverse transcriptase zinc-binding" evidence="1">
    <location>
        <begin position="121"/>
        <end position="190"/>
    </location>
</feature>
<dbReference type="PANTHER" id="PTHR33116">
    <property type="entry name" value="REVERSE TRANSCRIPTASE ZINC-BINDING DOMAIN-CONTAINING PROTEIN-RELATED-RELATED"/>
    <property type="match status" value="1"/>
</dbReference>
<dbReference type="Proteomes" id="UP000583929">
    <property type="component" value="Unassembled WGS sequence"/>
</dbReference>
<evidence type="ECO:0000259" key="1">
    <source>
        <dbReference type="Pfam" id="PF13966"/>
    </source>
</evidence>
<gene>
    <name evidence="2" type="ORF">G4B88_008038</name>
</gene>
<evidence type="ECO:0000313" key="3">
    <source>
        <dbReference type="Proteomes" id="UP000583929"/>
    </source>
</evidence>
<name>A0A7J6I706_CANSA</name>
<organism evidence="2 3">
    <name type="scientific">Cannabis sativa</name>
    <name type="common">Hemp</name>
    <name type="synonym">Marijuana</name>
    <dbReference type="NCBI Taxonomy" id="3483"/>
    <lineage>
        <taxon>Eukaryota</taxon>
        <taxon>Viridiplantae</taxon>
        <taxon>Streptophyta</taxon>
        <taxon>Embryophyta</taxon>
        <taxon>Tracheophyta</taxon>
        <taxon>Spermatophyta</taxon>
        <taxon>Magnoliopsida</taxon>
        <taxon>eudicotyledons</taxon>
        <taxon>Gunneridae</taxon>
        <taxon>Pentapetalae</taxon>
        <taxon>rosids</taxon>
        <taxon>fabids</taxon>
        <taxon>Rosales</taxon>
        <taxon>Cannabaceae</taxon>
        <taxon>Cannabis</taxon>
    </lineage>
</organism>
<dbReference type="PANTHER" id="PTHR33116:SF78">
    <property type="entry name" value="OS12G0587133 PROTEIN"/>
    <property type="match status" value="1"/>
</dbReference>
<dbReference type="InterPro" id="IPR026960">
    <property type="entry name" value="RVT-Znf"/>
</dbReference>